<dbReference type="PANTHER" id="PTHR34980">
    <property type="entry name" value="INNER MEMBRANE PROTEIN-RELATED-RELATED"/>
    <property type="match status" value="1"/>
</dbReference>
<keyword evidence="5" id="KW-1185">Reference proteome</keyword>
<protein>
    <submittedName>
        <fullName evidence="2">DUF805 domain-containing protein</fullName>
    </submittedName>
</protein>
<organism evidence="2 5">
    <name type="scientific">Streptacidiphilus alkalitolerans</name>
    <dbReference type="NCBI Taxonomy" id="3342712"/>
    <lineage>
        <taxon>Bacteria</taxon>
        <taxon>Bacillati</taxon>
        <taxon>Actinomycetota</taxon>
        <taxon>Actinomycetes</taxon>
        <taxon>Kitasatosporales</taxon>
        <taxon>Streptomycetaceae</taxon>
        <taxon>Streptacidiphilus</taxon>
    </lineage>
</organism>
<dbReference type="RefSeq" id="WP_380518220.1">
    <property type="nucleotide sequence ID" value="NZ_JBHEZX010000025.1"/>
</dbReference>
<dbReference type="PANTHER" id="PTHR34980:SF2">
    <property type="entry name" value="INNER MEMBRANE PROTEIN YHAH-RELATED"/>
    <property type="match status" value="1"/>
</dbReference>
<keyword evidence="1" id="KW-1133">Transmembrane helix</keyword>
<proteinExistence type="predicted"/>
<evidence type="ECO:0000313" key="4">
    <source>
        <dbReference type="Proteomes" id="UP001592530"/>
    </source>
</evidence>
<feature type="transmembrane region" description="Helical" evidence="1">
    <location>
        <begin position="23"/>
        <end position="44"/>
    </location>
</feature>
<dbReference type="EMBL" id="JBHEZX010000025">
    <property type="protein sequence ID" value="MFC1414520.1"/>
    <property type="molecule type" value="Genomic_DNA"/>
</dbReference>
<evidence type="ECO:0000256" key="1">
    <source>
        <dbReference type="SAM" id="Phobius"/>
    </source>
</evidence>
<comment type="caution">
    <text evidence="2">The sequence shown here is derived from an EMBL/GenBank/DDBJ whole genome shotgun (WGS) entry which is preliminary data.</text>
</comment>
<dbReference type="EMBL" id="JBHEZY010000023">
    <property type="protein sequence ID" value="MFC1435955.1"/>
    <property type="molecule type" value="Genomic_DNA"/>
</dbReference>
<feature type="transmembrane region" description="Helical" evidence="1">
    <location>
        <begin position="76"/>
        <end position="96"/>
    </location>
</feature>
<dbReference type="InterPro" id="IPR008523">
    <property type="entry name" value="DUF805"/>
</dbReference>
<dbReference type="Pfam" id="PF05656">
    <property type="entry name" value="DUF805"/>
    <property type="match status" value="1"/>
</dbReference>
<sequence>MNWYVSCVKNYFGFGGRARRQEYWMFTLFHVIFLVALFVIGLVIHTQIPYFVYGIALLIPGLAASFRRLHDTGRSAWWLLIALVPFGAIALLIFMVSEGQAAENKFGPNPKLAPALG</sequence>
<dbReference type="Proteomes" id="UP001592530">
    <property type="component" value="Unassembled WGS sequence"/>
</dbReference>
<keyword evidence="1" id="KW-0812">Transmembrane</keyword>
<accession>A0ABV6VLA5</accession>
<dbReference type="Proteomes" id="UP001592582">
    <property type="component" value="Unassembled WGS sequence"/>
</dbReference>
<reference evidence="4 5" key="1">
    <citation type="submission" date="2024-09" db="EMBL/GenBank/DDBJ databases">
        <authorList>
            <person name="Lee S.D."/>
        </authorList>
    </citation>
    <scope>NUCLEOTIDE SEQUENCE [LARGE SCALE GENOMIC DNA]</scope>
    <source>
        <strain evidence="2 5">N1-1</strain>
        <strain evidence="3 4">N1-3</strain>
    </source>
</reference>
<evidence type="ECO:0000313" key="2">
    <source>
        <dbReference type="EMBL" id="MFC1414520.1"/>
    </source>
</evidence>
<keyword evidence="1" id="KW-0472">Membrane</keyword>
<gene>
    <name evidence="3" type="ORF">ACEZDB_35520</name>
    <name evidence="2" type="ORF">ACEZDG_35180</name>
</gene>
<evidence type="ECO:0000313" key="3">
    <source>
        <dbReference type="EMBL" id="MFC1435955.1"/>
    </source>
</evidence>
<name>A0ABV6VLA5_9ACTN</name>
<evidence type="ECO:0000313" key="5">
    <source>
        <dbReference type="Proteomes" id="UP001592582"/>
    </source>
</evidence>
<feature type="transmembrane region" description="Helical" evidence="1">
    <location>
        <begin position="50"/>
        <end position="69"/>
    </location>
</feature>